<dbReference type="AlphaFoldDB" id="A0A1I8ATH0"/>
<feature type="transmembrane region" description="Helical" evidence="1">
    <location>
        <begin position="51"/>
        <end position="77"/>
    </location>
</feature>
<keyword evidence="2" id="KW-1185">Reference proteome</keyword>
<keyword evidence="1" id="KW-1133">Transmembrane helix</keyword>
<dbReference type="WBParaSite" id="L893_g8714.t1">
    <property type="protein sequence ID" value="L893_g8714.t1"/>
    <property type="gene ID" value="L893_g8714"/>
</dbReference>
<organism evidence="2 3">
    <name type="scientific">Steinernema glaseri</name>
    <dbReference type="NCBI Taxonomy" id="37863"/>
    <lineage>
        <taxon>Eukaryota</taxon>
        <taxon>Metazoa</taxon>
        <taxon>Ecdysozoa</taxon>
        <taxon>Nematoda</taxon>
        <taxon>Chromadorea</taxon>
        <taxon>Rhabditida</taxon>
        <taxon>Tylenchina</taxon>
        <taxon>Panagrolaimomorpha</taxon>
        <taxon>Strongyloidoidea</taxon>
        <taxon>Steinernematidae</taxon>
        <taxon>Steinernema</taxon>
    </lineage>
</organism>
<name>A0A1I8ATH0_9BILA</name>
<dbReference type="Proteomes" id="UP000095287">
    <property type="component" value="Unplaced"/>
</dbReference>
<protein>
    <submittedName>
        <fullName evidence="3">Anoctamin</fullName>
    </submittedName>
</protein>
<evidence type="ECO:0000313" key="2">
    <source>
        <dbReference type="Proteomes" id="UP000095287"/>
    </source>
</evidence>
<proteinExistence type="predicted"/>
<evidence type="ECO:0000256" key="1">
    <source>
        <dbReference type="SAM" id="Phobius"/>
    </source>
</evidence>
<keyword evidence="1" id="KW-0472">Membrane</keyword>
<evidence type="ECO:0000313" key="3">
    <source>
        <dbReference type="WBParaSite" id="L893_g8714.t1"/>
    </source>
</evidence>
<sequence length="122" mass="13453">MNATATVPVLLAGAGNATAYFGPNAPWKDLMDVDREIQCRDDLLQYGTDGLFYAAAILPAVFSLVLFGISLSIFIYLKLWYRPVVMKTQKDCQEVMDNLLVTGIPKKILDVVASIFVYTGLD</sequence>
<reference evidence="3" key="1">
    <citation type="submission" date="2016-11" db="UniProtKB">
        <authorList>
            <consortium name="WormBaseParasite"/>
        </authorList>
    </citation>
    <scope>IDENTIFICATION</scope>
</reference>
<accession>A0A1I8ATH0</accession>
<keyword evidence="1" id="KW-0812">Transmembrane</keyword>